<dbReference type="RefSeq" id="WP_340368082.1">
    <property type="nucleotide sequence ID" value="NZ_JBBKZV010000049.1"/>
</dbReference>
<dbReference type="Proteomes" id="UP001363010">
    <property type="component" value="Unassembled WGS sequence"/>
</dbReference>
<evidence type="ECO:0000313" key="1">
    <source>
        <dbReference type="EMBL" id="MEJ8827051.1"/>
    </source>
</evidence>
<organism evidence="1 2">
    <name type="scientific">Variovorax humicola</name>
    <dbReference type="NCBI Taxonomy" id="1769758"/>
    <lineage>
        <taxon>Bacteria</taxon>
        <taxon>Pseudomonadati</taxon>
        <taxon>Pseudomonadota</taxon>
        <taxon>Betaproteobacteria</taxon>
        <taxon>Burkholderiales</taxon>
        <taxon>Comamonadaceae</taxon>
        <taxon>Variovorax</taxon>
    </lineage>
</organism>
<reference evidence="1 2" key="1">
    <citation type="submission" date="2024-03" db="EMBL/GenBank/DDBJ databases">
        <title>Novel species of the genus Variovorax.</title>
        <authorList>
            <person name="Liu Q."/>
            <person name="Xin Y.-H."/>
        </authorList>
    </citation>
    <scope>NUCLEOTIDE SEQUENCE [LARGE SCALE GENOMIC DNA]</scope>
    <source>
        <strain evidence="1 2">KACC 18501</strain>
    </source>
</reference>
<name>A0ABU8WAI1_9BURK</name>
<keyword evidence="2" id="KW-1185">Reference proteome</keyword>
<gene>
    <name evidence="1" type="ORF">WKW80_34510</name>
</gene>
<evidence type="ECO:0000313" key="2">
    <source>
        <dbReference type="Proteomes" id="UP001363010"/>
    </source>
</evidence>
<proteinExistence type="predicted"/>
<sequence length="47" mass="4923">MGEVFDVVEGARWATLEREADDDIAAGRVSPAFTNAADAIACLNANV</sequence>
<accession>A0ABU8WAI1</accession>
<dbReference type="EMBL" id="JBBKZV010000049">
    <property type="protein sequence ID" value="MEJ8827051.1"/>
    <property type="molecule type" value="Genomic_DNA"/>
</dbReference>
<comment type="caution">
    <text evidence="1">The sequence shown here is derived from an EMBL/GenBank/DDBJ whole genome shotgun (WGS) entry which is preliminary data.</text>
</comment>
<protein>
    <submittedName>
        <fullName evidence="1">Uncharacterized protein</fullName>
    </submittedName>
</protein>